<dbReference type="Pfam" id="PF19462">
    <property type="entry name" value="DUF5999"/>
    <property type="match status" value="1"/>
</dbReference>
<sequence>MSSHPEQGWRLLCNGVVLFDDDGALLPDGRAVADHHVWLAPQPVSA</sequence>
<dbReference type="Proteomes" id="UP000007517">
    <property type="component" value="Chromosome"/>
</dbReference>
<dbReference type="InterPro" id="IPR046041">
    <property type="entry name" value="DUF5999"/>
</dbReference>
<gene>
    <name evidence="1" type="ordered locus">BLASA_2625</name>
</gene>
<evidence type="ECO:0000313" key="1">
    <source>
        <dbReference type="EMBL" id="CCG03502.1"/>
    </source>
</evidence>
<evidence type="ECO:0000313" key="2">
    <source>
        <dbReference type="Proteomes" id="UP000007517"/>
    </source>
</evidence>
<proteinExistence type="predicted"/>
<dbReference type="KEGG" id="bsd:BLASA_2625"/>
<dbReference type="AlphaFoldDB" id="H6RIW0"/>
<reference evidence="2" key="2">
    <citation type="submission" date="2012-02" db="EMBL/GenBank/DDBJ databases">
        <title>Complete genome sequence of Blastococcus saxobsidens strain DD2.</title>
        <authorList>
            <person name="Genoscope."/>
        </authorList>
    </citation>
    <scope>NUCLEOTIDE SEQUENCE [LARGE SCALE GENOMIC DNA]</scope>
    <source>
        <strain evidence="2">DD2</strain>
    </source>
</reference>
<dbReference type="STRING" id="1146883.BLASA_2625"/>
<organism evidence="1 2">
    <name type="scientific">Blastococcus saxobsidens (strain DD2)</name>
    <dbReference type="NCBI Taxonomy" id="1146883"/>
    <lineage>
        <taxon>Bacteria</taxon>
        <taxon>Bacillati</taxon>
        <taxon>Actinomycetota</taxon>
        <taxon>Actinomycetes</taxon>
        <taxon>Geodermatophilales</taxon>
        <taxon>Geodermatophilaceae</taxon>
        <taxon>Blastococcus</taxon>
    </lineage>
</organism>
<accession>H6RIW0</accession>
<dbReference type="HOGENOM" id="CLU_191540_1_0_11"/>
<name>H6RIW0_BLASD</name>
<protein>
    <submittedName>
        <fullName evidence="1">Uncharacterized protein</fullName>
    </submittedName>
</protein>
<dbReference type="EMBL" id="FO117623">
    <property type="protein sequence ID" value="CCG03502.1"/>
    <property type="molecule type" value="Genomic_DNA"/>
</dbReference>
<reference evidence="1 2" key="1">
    <citation type="journal article" date="2012" name="J. Bacteriol.">
        <title>Genome Sequence of Blastococcus saxobsidens DD2, a Stone-Inhabiting Bacterium.</title>
        <authorList>
            <person name="Chouaia B."/>
            <person name="Crotti E."/>
            <person name="Brusetti L."/>
            <person name="Daffonchio D."/>
            <person name="Essoussi I."/>
            <person name="Nouioui I."/>
            <person name="Sbissi I."/>
            <person name="Ghodhbane-Gtari F."/>
            <person name="Gtari M."/>
            <person name="Vacherie B."/>
            <person name="Barbe V."/>
            <person name="Medigue C."/>
            <person name="Gury J."/>
            <person name="Pujic P."/>
            <person name="Normand P."/>
        </authorList>
    </citation>
    <scope>NUCLEOTIDE SEQUENCE [LARGE SCALE GENOMIC DNA]</scope>
    <source>
        <strain evidence="1 2">DD2</strain>
    </source>
</reference>
<keyword evidence="2" id="KW-1185">Reference proteome</keyword>